<evidence type="ECO:0000256" key="1">
    <source>
        <dbReference type="SAM" id="MobiDB-lite"/>
    </source>
</evidence>
<dbReference type="RefSeq" id="XP_041297041.1">
    <property type="nucleotide sequence ID" value="XM_041441075.1"/>
</dbReference>
<feature type="compositionally biased region" description="Polar residues" evidence="1">
    <location>
        <begin position="175"/>
        <end position="203"/>
    </location>
</feature>
<dbReference type="AlphaFoldDB" id="A0A9P7JY47"/>
<dbReference type="OrthoDB" id="2679834at2759"/>
<dbReference type="Proteomes" id="UP000823399">
    <property type="component" value="Unassembled WGS sequence"/>
</dbReference>
<dbReference type="GeneID" id="64703334"/>
<protein>
    <submittedName>
        <fullName evidence="2">Uncharacterized protein</fullName>
    </submittedName>
</protein>
<dbReference type="EMBL" id="JABBWM010000008">
    <property type="protein sequence ID" value="KAG2115324.1"/>
    <property type="molecule type" value="Genomic_DNA"/>
</dbReference>
<proteinExistence type="predicted"/>
<evidence type="ECO:0000313" key="3">
    <source>
        <dbReference type="Proteomes" id="UP000823399"/>
    </source>
</evidence>
<feature type="region of interest" description="Disordered" evidence="1">
    <location>
        <begin position="118"/>
        <end position="229"/>
    </location>
</feature>
<keyword evidence="3" id="KW-1185">Reference proteome</keyword>
<reference evidence="2" key="1">
    <citation type="journal article" date="2020" name="New Phytol.">
        <title>Comparative genomics reveals dynamic genome evolution in host specialist ectomycorrhizal fungi.</title>
        <authorList>
            <person name="Lofgren L.A."/>
            <person name="Nguyen N.H."/>
            <person name="Vilgalys R."/>
            <person name="Ruytinx J."/>
            <person name="Liao H.L."/>
            <person name="Branco S."/>
            <person name="Kuo A."/>
            <person name="LaButti K."/>
            <person name="Lipzen A."/>
            <person name="Andreopoulos W."/>
            <person name="Pangilinan J."/>
            <person name="Riley R."/>
            <person name="Hundley H."/>
            <person name="Na H."/>
            <person name="Barry K."/>
            <person name="Grigoriev I.V."/>
            <person name="Stajich J.E."/>
            <person name="Kennedy P.G."/>
        </authorList>
    </citation>
    <scope>NUCLEOTIDE SEQUENCE</scope>
    <source>
        <strain evidence="2">FC423</strain>
    </source>
</reference>
<organism evidence="2 3">
    <name type="scientific">Suillus discolor</name>
    <dbReference type="NCBI Taxonomy" id="1912936"/>
    <lineage>
        <taxon>Eukaryota</taxon>
        <taxon>Fungi</taxon>
        <taxon>Dikarya</taxon>
        <taxon>Basidiomycota</taxon>
        <taxon>Agaricomycotina</taxon>
        <taxon>Agaricomycetes</taxon>
        <taxon>Agaricomycetidae</taxon>
        <taxon>Boletales</taxon>
        <taxon>Suillineae</taxon>
        <taxon>Suillaceae</taxon>
        <taxon>Suillus</taxon>
    </lineage>
</organism>
<name>A0A9P7JY47_9AGAM</name>
<feature type="compositionally biased region" description="Low complexity" evidence="1">
    <location>
        <begin position="137"/>
        <end position="151"/>
    </location>
</feature>
<sequence length="229" mass="24464">MAQGSGNFILPDNPEINPNPQNLASALIVIGWTARNFITHGGPISQGPTVPEHRANLEHRLSDGASLAYMPYRPYVPFTPSSLCEGQHSSHTQRRPLHSNQSSDLTFTDSLYCPAGSPSRATTPFNPPSSPIAVSPVTTTHPDTLPATTVTSIAPNPIVTQHNKDFMDDEPPFPTNDSTVMDQDMSTAQPSPAHSTVMDQDVSTAPPLPLVNPPSHPPPAHHLPADTSP</sequence>
<evidence type="ECO:0000313" key="2">
    <source>
        <dbReference type="EMBL" id="KAG2115324.1"/>
    </source>
</evidence>
<feature type="compositionally biased region" description="Polar residues" evidence="1">
    <location>
        <begin position="152"/>
        <end position="161"/>
    </location>
</feature>
<feature type="region of interest" description="Disordered" evidence="1">
    <location>
        <begin position="84"/>
        <end position="105"/>
    </location>
</feature>
<gene>
    <name evidence="2" type="ORF">F5147DRAFT_769784</name>
</gene>
<accession>A0A9P7JY47</accession>
<feature type="compositionally biased region" description="Pro residues" evidence="1">
    <location>
        <begin position="206"/>
        <end position="221"/>
    </location>
</feature>
<comment type="caution">
    <text evidence="2">The sequence shown here is derived from an EMBL/GenBank/DDBJ whole genome shotgun (WGS) entry which is preliminary data.</text>
</comment>